<protein>
    <recommendedName>
        <fullName evidence="3">Secreted protein</fullName>
    </recommendedName>
</protein>
<proteinExistence type="predicted"/>
<dbReference type="Proteomes" id="UP001500460">
    <property type="component" value="Unassembled WGS sequence"/>
</dbReference>
<accession>A0ABN3JTU3</accession>
<organism evidence="1 2">
    <name type="scientific">Streptomyces glaucus</name>
    <dbReference type="NCBI Taxonomy" id="284029"/>
    <lineage>
        <taxon>Bacteria</taxon>
        <taxon>Bacillati</taxon>
        <taxon>Actinomycetota</taxon>
        <taxon>Actinomycetes</taxon>
        <taxon>Kitasatosporales</taxon>
        <taxon>Streptomycetaceae</taxon>
        <taxon>Streptomyces</taxon>
    </lineage>
</organism>
<keyword evidence="2" id="KW-1185">Reference proteome</keyword>
<name>A0ABN3JTU3_9ACTN</name>
<evidence type="ECO:0000313" key="1">
    <source>
        <dbReference type="EMBL" id="GAA2439855.1"/>
    </source>
</evidence>
<comment type="caution">
    <text evidence="1">The sequence shown here is derived from an EMBL/GenBank/DDBJ whole genome shotgun (WGS) entry which is preliminary data.</text>
</comment>
<gene>
    <name evidence="1" type="ORF">GCM10010421_32690</name>
</gene>
<evidence type="ECO:0000313" key="2">
    <source>
        <dbReference type="Proteomes" id="UP001500460"/>
    </source>
</evidence>
<reference evidence="1 2" key="1">
    <citation type="journal article" date="2019" name="Int. J. Syst. Evol. Microbiol.">
        <title>The Global Catalogue of Microorganisms (GCM) 10K type strain sequencing project: providing services to taxonomists for standard genome sequencing and annotation.</title>
        <authorList>
            <consortium name="The Broad Institute Genomics Platform"/>
            <consortium name="The Broad Institute Genome Sequencing Center for Infectious Disease"/>
            <person name="Wu L."/>
            <person name="Ma J."/>
        </authorList>
    </citation>
    <scope>NUCLEOTIDE SEQUENCE [LARGE SCALE GENOMIC DNA]</scope>
    <source>
        <strain evidence="1 2">JCM 6922</strain>
    </source>
</reference>
<dbReference type="EMBL" id="BAAATK010000018">
    <property type="protein sequence ID" value="GAA2439855.1"/>
    <property type="molecule type" value="Genomic_DNA"/>
</dbReference>
<sequence>MTGVLLLVGACSSGDESGPRQYPTEGPEYDAAMERCALSRLRNAGEENPTTESWAYADAYTACTYGRSYDDVTSDRGWGPADPGYWDE</sequence>
<evidence type="ECO:0008006" key="3">
    <source>
        <dbReference type="Google" id="ProtNLM"/>
    </source>
</evidence>